<proteinExistence type="predicted"/>
<dbReference type="Proteomes" id="UP000582659">
    <property type="component" value="Unassembled WGS sequence"/>
</dbReference>
<comment type="caution">
    <text evidence="1">The sequence shown here is derived from an EMBL/GenBank/DDBJ whole genome shotgun (WGS) entry which is preliminary data.</text>
</comment>
<reference evidence="1" key="1">
    <citation type="submission" date="2020-09" db="EMBL/GenBank/DDBJ databases">
        <authorList>
            <person name="Kikuchi T."/>
        </authorList>
    </citation>
    <scope>NUCLEOTIDE SEQUENCE</scope>
    <source>
        <strain evidence="1">Ka4C1</strain>
    </source>
</reference>
<evidence type="ECO:0000313" key="2">
    <source>
        <dbReference type="Proteomes" id="UP000659654"/>
    </source>
</evidence>
<name>A0A7I8XJQ8_BURXY</name>
<keyword evidence="2" id="KW-1185">Reference proteome</keyword>
<accession>A0A7I8XJQ8</accession>
<gene>
    <name evidence="1" type="ORF">BXYJ_LOCUS10882</name>
</gene>
<dbReference type="AlphaFoldDB" id="A0A7I8XJQ8"/>
<organism evidence="1 2">
    <name type="scientific">Bursaphelenchus xylophilus</name>
    <name type="common">Pinewood nematode worm</name>
    <name type="synonym">Aphelenchoides xylophilus</name>
    <dbReference type="NCBI Taxonomy" id="6326"/>
    <lineage>
        <taxon>Eukaryota</taxon>
        <taxon>Metazoa</taxon>
        <taxon>Ecdysozoa</taxon>
        <taxon>Nematoda</taxon>
        <taxon>Chromadorea</taxon>
        <taxon>Rhabditida</taxon>
        <taxon>Tylenchina</taxon>
        <taxon>Tylenchomorpha</taxon>
        <taxon>Aphelenchoidea</taxon>
        <taxon>Aphelenchoididae</taxon>
        <taxon>Bursaphelenchus</taxon>
    </lineage>
</organism>
<dbReference type="Proteomes" id="UP000659654">
    <property type="component" value="Unassembled WGS sequence"/>
</dbReference>
<dbReference type="EMBL" id="CAJFDI010000005">
    <property type="protein sequence ID" value="CAD5230228.1"/>
    <property type="molecule type" value="Genomic_DNA"/>
</dbReference>
<sequence>MASLTLNPSKNADPFFTTLDDLRTPDAKDLHLCSDAALLYIYMIDFEDCVPILCQKIKKWKFIRTASLFPQRRIFQKVVHGKKLVTFLKSNNYRLEKYWLTDMLTWKRSKEKAMCCITEG</sequence>
<dbReference type="EMBL" id="CAJFCV020000005">
    <property type="protein sequence ID" value="CAG9121145.1"/>
    <property type="molecule type" value="Genomic_DNA"/>
</dbReference>
<evidence type="ECO:0000313" key="1">
    <source>
        <dbReference type="EMBL" id="CAD5230228.1"/>
    </source>
</evidence>
<protein>
    <submittedName>
        <fullName evidence="1">(pine wood nematode) hypothetical protein</fullName>
    </submittedName>
</protein>